<dbReference type="KEGG" id="noy:EXE57_17130"/>
<sequence>MLGRLLTLTLAAVLLAAPPARSAEPAPTTLTMSSPARFAGEGTPVRLLLVDAEGTPVAGQPVTLSRRTGGTWAPVAEGLVTDAEGRAVSEQVLRRDADDNVFRATYAGDGITWARSGTGRVQLRMERRKGIVRVTGPDRVVDERTVDLTLTWRTRNGETVAGRVQLFRSLAGGPWKRVARPRTGADGTATVTTRPRKDSRWRAKAPRLDWVAADRSAVHAIDNVPPGNPVRLPAAAPRPRVNLPDQGYAKGEGANAVVSRIPNGVWNNMTGRSWHRGCPVGRASLRLLRINYWDYSGYRHRGELVAHADAVGNMRAALAEMYARKLPIRSMYRVDRFGWSRRLRGADDYRSMAAGNTSAFNCRNVVGRPGVRSPHSYGRALDINPWENPYRASHGWVPNTWWVGRSHPRVAWRSRSHAVVSLMARHGLRWTYGTSDAHHFDAPAGSGRVITARTADCGPGVCH</sequence>
<evidence type="ECO:0000313" key="5">
    <source>
        <dbReference type="Proteomes" id="UP000294894"/>
    </source>
</evidence>
<feature type="region of interest" description="Disordered" evidence="1">
    <location>
        <begin position="179"/>
        <end position="198"/>
    </location>
</feature>
<name>A0A4P7GNL3_9ACTN</name>
<feature type="domain" description="Peptidase M15C" evidence="3">
    <location>
        <begin position="368"/>
        <end position="441"/>
    </location>
</feature>
<dbReference type="EMBL" id="CP038267">
    <property type="protein sequence ID" value="QBR93808.1"/>
    <property type="molecule type" value="Genomic_DNA"/>
</dbReference>
<dbReference type="Proteomes" id="UP000294894">
    <property type="component" value="Chromosome"/>
</dbReference>
<evidence type="ECO:0000256" key="2">
    <source>
        <dbReference type="SAM" id="SignalP"/>
    </source>
</evidence>
<dbReference type="InterPro" id="IPR008964">
    <property type="entry name" value="Invasin/intimin_cell_adhesion"/>
</dbReference>
<feature type="signal peptide" evidence="2">
    <location>
        <begin position="1"/>
        <end position="22"/>
    </location>
</feature>
<dbReference type="AlphaFoldDB" id="A0A4P7GNL3"/>
<accession>A0A4P7GNL3</accession>
<keyword evidence="5" id="KW-1185">Reference proteome</keyword>
<evidence type="ECO:0000259" key="3">
    <source>
        <dbReference type="Pfam" id="PF13539"/>
    </source>
</evidence>
<evidence type="ECO:0000256" key="1">
    <source>
        <dbReference type="SAM" id="MobiDB-lite"/>
    </source>
</evidence>
<dbReference type="InterPro" id="IPR039561">
    <property type="entry name" value="Peptidase_M15C"/>
</dbReference>
<proteinExistence type="predicted"/>
<gene>
    <name evidence="4" type="ORF">EXE57_17130</name>
</gene>
<feature type="chain" id="PRO_5020542878" description="Peptidase M15C domain-containing protein" evidence="2">
    <location>
        <begin position="23"/>
        <end position="463"/>
    </location>
</feature>
<dbReference type="Pfam" id="PF13539">
    <property type="entry name" value="Peptidase_M15_4"/>
    <property type="match status" value="1"/>
</dbReference>
<protein>
    <recommendedName>
        <fullName evidence="3">Peptidase M15C domain-containing protein</fullName>
    </recommendedName>
</protein>
<dbReference type="InterPro" id="IPR009045">
    <property type="entry name" value="Zn_M74/Hedgehog-like"/>
</dbReference>
<dbReference type="RefSeq" id="WP_135079596.1">
    <property type="nucleotide sequence ID" value="NZ_CP038267.1"/>
</dbReference>
<organism evidence="4 5">
    <name type="scientific">Nocardioides euryhalodurans</name>
    <dbReference type="NCBI Taxonomy" id="2518370"/>
    <lineage>
        <taxon>Bacteria</taxon>
        <taxon>Bacillati</taxon>
        <taxon>Actinomycetota</taxon>
        <taxon>Actinomycetes</taxon>
        <taxon>Propionibacteriales</taxon>
        <taxon>Nocardioidaceae</taxon>
        <taxon>Nocardioides</taxon>
    </lineage>
</organism>
<dbReference type="Gene3D" id="3.30.1380.10">
    <property type="match status" value="1"/>
</dbReference>
<dbReference type="GO" id="GO:0008233">
    <property type="term" value="F:peptidase activity"/>
    <property type="evidence" value="ECO:0007669"/>
    <property type="project" value="InterPro"/>
</dbReference>
<evidence type="ECO:0000313" key="4">
    <source>
        <dbReference type="EMBL" id="QBR93808.1"/>
    </source>
</evidence>
<keyword evidence="2" id="KW-0732">Signal</keyword>
<dbReference type="SUPFAM" id="SSF49373">
    <property type="entry name" value="Invasin/intimin cell-adhesion fragments"/>
    <property type="match status" value="1"/>
</dbReference>
<reference evidence="4 5" key="1">
    <citation type="submission" date="2019-03" db="EMBL/GenBank/DDBJ databases">
        <title>Three New Species of Nocardioides, Nocardioides euryhalodurans sp. nov., Nocardioides seonyuensis sp. nov. and Nocardioides eburneoflavus sp. nov., Iolated from Soil.</title>
        <authorList>
            <person name="Roh S.G."/>
            <person name="Lee C."/>
            <person name="Kim M.-K."/>
            <person name="Kim S.B."/>
        </authorList>
    </citation>
    <scope>NUCLEOTIDE SEQUENCE [LARGE SCALE GENOMIC DNA]</scope>
    <source>
        <strain evidence="4 5">MMS17-SY117</strain>
    </source>
</reference>
<dbReference type="OrthoDB" id="9799970at2"/>
<dbReference type="SUPFAM" id="SSF55166">
    <property type="entry name" value="Hedgehog/DD-peptidase"/>
    <property type="match status" value="1"/>
</dbReference>